<dbReference type="InterPro" id="IPR002213">
    <property type="entry name" value="UDP_glucos_trans"/>
</dbReference>
<protein>
    <submittedName>
        <fullName evidence="3">Glycosyltransferase</fullName>
    </submittedName>
</protein>
<evidence type="ECO:0000313" key="4">
    <source>
        <dbReference type="Proteomes" id="UP000250462"/>
    </source>
</evidence>
<proteinExistence type="predicted"/>
<dbReference type="GO" id="GO:0033072">
    <property type="term" value="P:vancomycin biosynthetic process"/>
    <property type="evidence" value="ECO:0007669"/>
    <property type="project" value="UniProtKB-ARBA"/>
</dbReference>
<keyword evidence="3" id="KW-0808">Transferase</keyword>
<accession>A0A329QN11</accession>
<comment type="caution">
    <text evidence="3">The sequence shown here is derived from an EMBL/GenBank/DDBJ whole genome shotgun (WGS) entry which is preliminary data.</text>
</comment>
<dbReference type="Pfam" id="PF03033">
    <property type="entry name" value="Glyco_transf_28"/>
    <property type="match status" value="1"/>
</dbReference>
<dbReference type="Pfam" id="PF06722">
    <property type="entry name" value="EryCIII-like_C"/>
    <property type="match status" value="1"/>
</dbReference>
<keyword evidence="4" id="KW-1185">Reference proteome</keyword>
<dbReference type="FunFam" id="3.40.50.2000:FF:000009">
    <property type="entry name" value="Sterol 3-beta-glucosyltransferase UGT80A2"/>
    <property type="match status" value="1"/>
</dbReference>
<dbReference type="Gene3D" id="3.40.50.2000">
    <property type="entry name" value="Glycogen Phosphorylase B"/>
    <property type="match status" value="2"/>
</dbReference>
<dbReference type="Proteomes" id="UP000250462">
    <property type="component" value="Unassembled WGS sequence"/>
</dbReference>
<dbReference type="InterPro" id="IPR004276">
    <property type="entry name" value="GlycoTrans_28_N"/>
</dbReference>
<dbReference type="GO" id="GO:0016758">
    <property type="term" value="F:hexosyltransferase activity"/>
    <property type="evidence" value="ECO:0007669"/>
    <property type="project" value="InterPro"/>
</dbReference>
<organism evidence="3 4">
    <name type="scientific">Phytoactinopolyspora halophila</name>
    <dbReference type="NCBI Taxonomy" id="1981511"/>
    <lineage>
        <taxon>Bacteria</taxon>
        <taxon>Bacillati</taxon>
        <taxon>Actinomycetota</taxon>
        <taxon>Actinomycetes</taxon>
        <taxon>Jiangellales</taxon>
        <taxon>Jiangellaceae</taxon>
        <taxon>Phytoactinopolyspora</taxon>
    </lineage>
</organism>
<dbReference type="GO" id="GO:0005975">
    <property type="term" value="P:carbohydrate metabolic process"/>
    <property type="evidence" value="ECO:0007669"/>
    <property type="project" value="InterPro"/>
</dbReference>
<feature type="domain" description="Glycosyltransferase family 28 N-terminal" evidence="1">
    <location>
        <begin position="28"/>
        <end position="140"/>
    </location>
</feature>
<evidence type="ECO:0000259" key="2">
    <source>
        <dbReference type="Pfam" id="PF06722"/>
    </source>
</evidence>
<dbReference type="PANTHER" id="PTHR48050:SF13">
    <property type="entry name" value="STEROL 3-BETA-GLUCOSYLTRANSFERASE UGT80A2"/>
    <property type="match status" value="1"/>
</dbReference>
<feature type="domain" description="Erythromycin biosynthesis protein CIII-like C-terminal" evidence="2">
    <location>
        <begin position="329"/>
        <end position="423"/>
    </location>
</feature>
<dbReference type="SUPFAM" id="SSF53756">
    <property type="entry name" value="UDP-Glycosyltransferase/glycogen phosphorylase"/>
    <property type="match status" value="1"/>
</dbReference>
<evidence type="ECO:0000313" key="3">
    <source>
        <dbReference type="EMBL" id="RAW11998.1"/>
    </source>
</evidence>
<dbReference type="GO" id="GO:0008194">
    <property type="term" value="F:UDP-glycosyltransferase activity"/>
    <property type="evidence" value="ECO:0007669"/>
    <property type="project" value="InterPro"/>
</dbReference>
<dbReference type="EMBL" id="QMIG01000017">
    <property type="protein sequence ID" value="RAW11998.1"/>
    <property type="molecule type" value="Genomic_DNA"/>
</dbReference>
<dbReference type="InterPro" id="IPR050426">
    <property type="entry name" value="Glycosyltransferase_28"/>
</dbReference>
<dbReference type="PANTHER" id="PTHR48050">
    <property type="entry name" value="STEROL 3-BETA-GLUCOSYLTRANSFERASE"/>
    <property type="match status" value="1"/>
</dbReference>
<name>A0A329QN11_9ACTN</name>
<sequence length="448" mass="50122">MWLSLNHFEHQQVMHELSTKWGLFRMKVLMLTHGTRGDVEPFVALALELTSRGHDVVLFAPASSAPLVKSYDLEFVPVHDTWNALMHEPSIRSGFETNFKTVKTITAMRKFRRLARQVLDDMTAAVSYNPELVVCHASGPLHAIAERLRVPAVIVCPEPVWIPTRAFPNPLIPFRLPTPLNRLSYAATPLWIRGFIGKTTKWRRKTLGLPRRRHQNNSLRRPDGSHATVLQPFSRHILPDTSDYPDSVHTTGFWFLPTVSSWVPPKRLSDFIAAGDPPVYIGFGSMAGTDPKETGELIRQATSIAKVRAVVVSGSGGIDLEYESDQRVLSIDQAPFSWLFPRMAAIVHHGGSGTTGAALLAGRPQVVCPFMNTQHFYAERVHALGISPEPLPQDRLTAHHLAHRIHRAVNDVELERRAANMRSLIYTEHGTGRAVKIFESTLNKNAIQ</sequence>
<dbReference type="AlphaFoldDB" id="A0A329QN11"/>
<gene>
    <name evidence="3" type="ORF">DPM12_15075</name>
</gene>
<dbReference type="CDD" id="cd03784">
    <property type="entry name" value="GT1_Gtf-like"/>
    <property type="match status" value="1"/>
</dbReference>
<evidence type="ECO:0000259" key="1">
    <source>
        <dbReference type="Pfam" id="PF03033"/>
    </source>
</evidence>
<reference evidence="3 4" key="1">
    <citation type="submission" date="2018-06" db="EMBL/GenBank/DDBJ databases">
        <title>Phytoactinopolyspora halophila sp. nov., a novel halophilic actinomycete isolated from a saline soil in China.</title>
        <authorList>
            <person name="Tang S.-K."/>
        </authorList>
    </citation>
    <scope>NUCLEOTIDE SEQUENCE [LARGE SCALE GENOMIC DNA]</scope>
    <source>
        <strain evidence="3 4">YIM 96934</strain>
    </source>
</reference>
<dbReference type="InterPro" id="IPR010610">
    <property type="entry name" value="EryCIII-like_C"/>
</dbReference>